<feature type="domain" description="Essential protein Yae1 N-terminal" evidence="2">
    <location>
        <begin position="24"/>
        <end position="59"/>
    </location>
</feature>
<sequence>MPSEQKDIDFDSVLNLESQYYHEGFLEGQLEGAKQQFVEGKQLGIQTGFQRFLVIGYYKKLVALWITQTKQKLQQGVTTDDSGKPRDYEKILKSLTDLQMLIDTLFENGLARTTNSDMDIQTYESVSKRVRAKLRSLLPIFNQNYNAIEDLSLKIGGSVQTEQQDEW</sequence>
<dbReference type="Proteomes" id="UP000769157">
    <property type="component" value="Unassembled WGS sequence"/>
</dbReference>
<evidence type="ECO:0000313" key="4">
    <source>
        <dbReference type="Proteomes" id="UP000769157"/>
    </source>
</evidence>
<reference evidence="3" key="1">
    <citation type="journal article" date="2021" name="Open Biol.">
        <title>Shared evolutionary footprints suggest mitochondrial oxidative damage underlies multiple complex I losses in fungi.</title>
        <authorList>
            <person name="Schikora-Tamarit M.A."/>
            <person name="Marcet-Houben M."/>
            <person name="Nosek J."/>
            <person name="Gabaldon T."/>
        </authorList>
    </citation>
    <scope>NUCLEOTIDE SEQUENCE</scope>
    <source>
        <strain evidence="3">CBS6075</strain>
    </source>
</reference>
<evidence type="ECO:0000259" key="2">
    <source>
        <dbReference type="Pfam" id="PF09811"/>
    </source>
</evidence>
<reference evidence="3" key="2">
    <citation type="submission" date="2021-01" db="EMBL/GenBank/DDBJ databases">
        <authorList>
            <person name="Schikora-Tamarit M.A."/>
        </authorList>
    </citation>
    <scope>NUCLEOTIDE SEQUENCE</scope>
    <source>
        <strain evidence="3">CBS6075</strain>
    </source>
</reference>
<protein>
    <recommendedName>
        <fullName evidence="2">Essential protein Yae1 N-terminal domain-containing protein</fullName>
    </recommendedName>
</protein>
<keyword evidence="4" id="KW-1185">Reference proteome</keyword>
<gene>
    <name evidence="3" type="ORF">OGAPHI_007374</name>
</gene>
<dbReference type="RefSeq" id="XP_046057880.1">
    <property type="nucleotide sequence ID" value="XM_046208763.1"/>
</dbReference>
<name>A0A9P8SZJ6_9ASCO</name>
<comment type="similarity">
    <text evidence="1">Belongs to the LTO1 family.</text>
</comment>
<dbReference type="InterPro" id="IPR052436">
    <property type="entry name" value="LTO1_adapter"/>
</dbReference>
<dbReference type="AlphaFoldDB" id="A0A9P8SZJ6"/>
<dbReference type="InterPro" id="IPR019191">
    <property type="entry name" value="Essential_protein_Yae1_N"/>
</dbReference>
<organism evidence="3 4">
    <name type="scientific">Ogataea philodendri</name>
    <dbReference type="NCBI Taxonomy" id="1378263"/>
    <lineage>
        <taxon>Eukaryota</taxon>
        <taxon>Fungi</taxon>
        <taxon>Dikarya</taxon>
        <taxon>Ascomycota</taxon>
        <taxon>Saccharomycotina</taxon>
        <taxon>Pichiomycetes</taxon>
        <taxon>Pichiales</taxon>
        <taxon>Pichiaceae</taxon>
        <taxon>Ogataea</taxon>
    </lineage>
</organism>
<evidence type="ECO:0000256" key="1">
    <source>
        <dbReference type="ARBA" id="ARBA00038090"/>
    </source>
</evidence>
<dbReference type="Pfam" id="PF09811">
    <property type="entry name" value="Yae1_N"/>
    <property type="match status" value="1"/>
</dbReference>
<proteinExistence type="inferred from homology"/>
<dbReference type="OrthoDB" id="48036at2759"/>
<accession>A0A9P8SZJ6</accession>
<dbReference type="EMBL" id="JAEUBE010000511">
    <property type="protein sequence ID" value="KAH3660169.1"/>
    <property type="molecule type" value="Genomic_DNA"/>
</dbReference>
<dbReference type="PANTHER" id="PTHR28532">
    <property type="entry name" value="GEO13458P1"/>
    <property type="match status" value="1"/>
</dbReference>
<dbReference type="PANTHER" id="PTHR28532:SF1">
    <property type="entry name" value="ORAL CANCER OVEREXPRESSED 1"/>
    <property type="match status" value="1"/>
</dbReference>
<evidence type="ECO:0000313" key="3">
    <source>
        <dbReference type="EMBL" id="KAH3660169.1"/>
    </source>
</evidence>
<dbReference type="GeneID" id="70239338"/>
<comment type="caution">
    <text evidence="3">The sequence shown here is derived from an EMBL/GenBank/DDBJ whole genome shotgun (WGS) entry which is preliminary data.</text>
</comment>